<dbReference type="Pfam" id="PF20990">
    <property type="entry name" value="DUF2207_C"/>
    <property type="match status" value="1"/>
</dbReference>
<feature type="transmembrane region" description="Helical" evidence="1">
    <location>
        <begin position="256"/>
        <end position="274"/>
    </location>
</feature>
<dbReference type="OrthoDB" id="143710at2"/>
<keyword evidence="1" id="KW-0472">Membrane</keyword>
<evidence type="ECO:0000313" key="4">
    <source>
        <dbReference type="Proteomes" id="UP000291933"/>
    </source>
</evidence>
<accession>A0A4Q9KKE6</accession>
<keyword evidence="4" id="KW-1185">Reference proteome</keyword>
<dbReference type="EMBL" id="SDMR01000014">
    <property type="protein sequence ID" value="TBT94340.1"/>
    <property type="molecule type" value="Genomic_DNA"/>
</dbReference>
<sequence>MGHLQSPPGRLPRGLGAGLQNGPMAPVELGLLTLAVLAWIAVGVVAVVAKAFHRDEVFTNAIPGTIPRDASTAPRHRVQGVSQEYDGEIPVSFSPPRGLTPGLVGTVVDGSVDSRDLTATLIDLARRGHLSIEAVPGYGEPSKAMKDYARRPVDEERKTDWLLKRADEPPADHLSPLEHDLLKGLFHGNDRMRMGNLDQPALQALREAQVGLYREVVEHGWYRKHPQAKGGAGCLLIGLGVVLAGLFIAVKQTWPVFIAAALVVGAFIVLSRALRGRTPRTAEGSAVRIQALGFKKYLATAEAEQFKFEEAAGLFSRYLPYAMVFGVAQHWAKVFGDVARNAQASGWTGDLTPDLLWFDGPGVDFSDLLFWDSLDGDLDLFGAADGLVELGGGAVEGLGEVATQLGDFMGSLDFLDGLGDGCDVGGCGDVGGCIDL</sequence>
<name>A0A4Q9KKE6_PROTD</name>
<proteinExistence type="predicted"/>
<evidence type="ECO:0000259" key="2">
    <source>
        <dbReference type="Pfam" id="PF20990"/>
    </source>
</evidence>
<feature type="domain" description="Predicted membrane protein YciQ-like C-terminal" evidence="2">
    <location>
        <begin position="93"/>
        <end position="335"/>
    </location>
</feature>
<evidence type="ECO:0000313" key="3">
    <source>
        <dbReference type="EMBL" id="TBT94340.1"/>
    </source>
</evidence>
<evidence type="ECO:0000256" key="1">
    <source>
        <dbReference type="SAM" id="Phobius"/>
    </source>
</evidence>
<keyword evidence="1" id="KW-0812">Transmembrane</keyword>
<reference evidence="3 4" key="1">
    <citation type="submission" date="2019-01" db="EMBL/GenBank/DDBJ databases">
        <title>Lactibacter flavus gen. nov., sp. nov., a novel bacterium of the family Propionibacteriaceae isolated from raw milk and dairy products.</title>
        <authorList>
            <person name="Huptas C."/>
            <person name="Wenning M."/>
            <person name="Breitenwieser F."/>
            <person name="Doll E."/>
            <person name="Von Neubeck M."/>
            <person name="Busse H.-J."/>
            <person name="Scherer S."/>
        </authorList>
    </citation>
    <scope>NUCLEOTIDE SEQUENCE [LARGE SCALE GENOMIC DNA]</scope>
    <source>
        <strain evidence="3 4">DSM 22130</strain>
    </source>
</reference>
<dbReference type="Proteomes" id="UP000291933">
    <property type="component" value="Unassembled WGS sequence"/>
</dbReference>
<keyword evidence="1" id="KW-1133">Transmembrane helix</keyword>
<comment type="caution">
    <text evidence="3">The sequence shown here is derived from an EMBL/GenBank/DDBJ whole genome shotgun (WGS) entry which is preliminary data.</text>
</comment>
<gene>
    <name evidence="3" type="ORF">ET996_10845</name>
</gene>
<feature type="transmembrane region" description="Helical" evidence="1">
    <location>
        <begin position="29"/>
        <end position="49"/>
    </location>
</feature>
<organism evidence="3 4">
    <name type="scientific">Propioniciclava tarda</name>
    <dbReference type="NCBI Taxonomy" id="433330"/>
    <lineage>
        <taxon>Bacteria</taxon>
        <taxon>Bacillati</taxon>
        <taxon>Actinomycetota</taxon>
        <taxon>Actinomycetes</taxon>
        <taxon>Propionibacteriales</taxon>
        <taxon>Propionibacteriaceae</taxon>
        <taxon>Propioniciclava</taxon>
    </lineage>
</organism>
<protein>
    <submittedName>
        <fullName evidence="3">DUF2207 domain-containing protein</fullName>
    </submittedName>
</protein>
<feature type="transmembrane region" description="Helical" evidence="1">
    <location>
        <begin position="232"/>
        <end position="250"/>
    </location>
</feature>
<dbReference type="InterPro" id="IPR048389">
    <property type="entry name" value="YciQ-like_C"/>
</dbReference>
<dbReference type="AlphaFoldDB" id="A0A4Q9KKE6"/>